<dbReference type="Proteomes" id="UP001300502">
    <property type="component" value="Unassembled WGS sequence"/>
</dbReference>
<dbReference type="AlphaFoldDB" id="A0AAV9IF31"/>
<sequence length="194" mass="22408">MSCFVNSRFVSLYKVSHFGCHKSFIQVFPRSVRLLRHQQPVQLFCCQKGFQSVSSQYFFNRRELLKALLVASVAPFVSVFPAKASHNFKLTGQYEQDVRNMIESLRMACDLQRDTPEHDSTVQSIRKQMSDFVSFYRRNPNVAGSPSFSTIYTAINTVAGHYTTFGTEYPIPEKRKARLEQQFKDIERAVSRGR</sequence>
<reference evidence="1 2" key="1">
    <citation type="submission" date="2022-07" db="EMBL/GenBank/DDBJ databases">
        <title>Genome-wide signatures of adaptation to extreme environments.</title>
        <authorList>
            <person name="Cho C.H."/>
            <person name="Yoon H.S."/>
        </authorList>
    </citation>
    <scope>NUCLEOTIDE SEQUENCE [LARGE SCALE GENOMIC DNA]</scope>
    <source>
        <strain evidence="1 2">108.79 E11</strain>
    </source>
</reference>
<proteinExistence type="inferred from homology"/>
<name>A0AAV9IF31_9RHOD</name>
<evidence type="ECO:0000313" key="1">
    <source>
        <dbReference type="EMBL" id="KAK4526047.1"/>
    </source>
</evidence>
<dbReference type="GO" id="GO:0009523">
    <property type="term" value="C:photosystem II"/>
    <property type="evidence" value="ECO:0007669"/>
    <property type="project" value="InterPro"/>
</dbReference>
<accession>A0AAV9IF31</accession>
<dbReference type="EMBL" id="JANCYU010000036">
    <property type="protein sequence ID" value="KAK4526047.1"/>
    <property type="molecule type" value="Genomic_DNA"/>
</dbReference>
<dbReference type="GO" id="GO:0010206">
    <property type="term" value="P:photosystem II repair"/>
    <property type="evidence" value="ECO:0007669"/>
    <property type="project" value="InterPro"/>
</dbReference>
<dbReference type="GO" id="GO:0010207">
    <property type="term" value="P:photosystem II assembly"/>
    <property type="evidence" value="ECO:0007669"/>
    <property type="project" value="InterPro"/>
</dbReference>
<evidence type="ECO:0008006" key="3">
    <source>
        <dbReference type="Google" id="ProtNLM"/>
    </source>
</evidence>
<gene>
    <name evidence="1" type="ORF">GAYE_SCF19G3958</name>
</gene>
<protein>
    <recommendedName>
        <fullName evidence="3">Photosystem II lipoprotein Psb27</fullName>
    </recommendedName>
</protein>
<dbReference type="PANTHER" id="PTHR34041:SF1">
    <property type="entry name" value="PHOTOSYSTEM II REPAIR PROTEIN PSB27-H1, CHLOROPLASTIC"/>
    <property type="match status" value="1"/>
</dbReference>
<dbReference type="PANTHER" id="PTHR34041">
    <property type="entry name" value="PHOTOSYSTEM II REPAIR PROTEIN PSB27-H1, CHLOROPLASTIC"/>
    <property type="match status" value="1"/>
</dbReference>
<organism evidence="1 2">
    <name type="scientific">Galdieria yellowstonensis</name>
    <dbReference type="NCBI Taxonomy" id="3028027"/>
    <lineage>
        <taxon>Eukaryota</taxon>
        <taxon>Rhodophyta</taxon>
        <taxon>Bangiophyceae</taxon>
        <taxon>Galdieriales</taxon>
        <taxon>Galdieriaceae</taxon>
        <taxon>Galdieria</taxon>
    </lineage>
</organism>
<keyword evidence="2" id="KW-1185">Reference proteome</keyword>
<comment type="caution">
    <text evidence="1">The sequence shown here is derived from an EMBL/GenBank/DDBJ whole genome shotgun (WGS) entry which is preliminary data.</text>
</comment>
<dbReference type="InterPro" id="IPR038450">
    <property type="entry name" value="PSII_Psb27_sf"/>
</dbReference>
<dbReference type="HAMAP" id="MF_01481">
    <property type="entry name" value="PSII_Psb27"/>
    <property type="match status" value="1"/>
</dbReference>
<dbReference type="Pfam" id="PF13326">
    <property type="entry name" value="PSII_Pbs27"/>
    <property type="match status" value="1"/>
</dbReference>
<dbReference type="Gene3D" id="1.20.58.810">
    <property type="entry name" value="Photosystem II Pbs27"/>
    <property type="match status" value="1"/>
</dbReference>
<dbReference type="InterPro" id="IPR025585">
    <property type="entry name" value="PSII_Psb27"/>
</dbReference>
<evidence type="ECO:0000313" key="2">
    <source>
        <dbReference type="Proteomes" id="UP001300502"/>
    </source>
</evidence>